<evidence type="ECO:0000313" key="4">
    <source>
        <dbReference type="Proteomes" id="UP000658131"/>
    </source>
</evidence>
<protein>
    <submittedName>
        <fullName evidence="3">Cysteine-rich VLP protein</fullName>
    </submittedName>
</protein>
<dbReference type="RefSeq" id="WP_262399109.1">
    <property type="nucleotide sequence ID" value="NZ_JACRTB010000005.1"/>
</dbReference>
<reference evidence="3 4" key="1">
    <citation type="submission" date="2020-08" db="EMBL/GenBank/DDBJ databases">
        <title>Genome public.</title>
        <authorList>
            <person name="Liu C."/>
            <person name="Sun Q."/>
        </authorList>
    </citation>
    <scope>NUCLEOTIDE SEQUENCE [LARGE SCALE GENOMIC DNA]</scope>
    <source>
        <strain evidence="3 4">BX1</strain>
    </source>
</reference>
<evidence type="ECO:0000313" key="3">
    <source>
        <dbReference type="EMBL" id="MBC8575479.1"/>
    </source>
</evidence>
<sequence>MKSEVTNTKYPANTPPRLTPGQARSVRKLTRQCCNNDNGNCLLLDDGDPCICPQAISYSLICRYFRRGVLPAYPKLEDEILRPKGSRRCTVCGSFFLAGSGRAKYCAECAVEVHRKQKAAHARKKRLGVDN</sequence>
<feature type="compositionally biased region" description="Polar residues" evidence="1">
    <location>
        <begin position="1"/>
        <end position="11"/>
    </location>
</feature>
<dbReference type="Proteomes" id="UP000658131">
    <property type="component" value="Unassembled WGS sequence"/>
</dbReference>
<dbReference type="Pfam" id="PF14194">
    <property type="entry name" value="Cys_rich_VLP"/>
    <property type="match status" value="1"/>
</dbReference>
<gene>
    <name evidence="3" type="ORF">H8717_03500</name>
</gene>
<accession>A0ABR7NGE7</accession>
<dbReference type="EMBL" id="JACRTB010000005">
    <property type="protein sequence ID" value="MBC8575479.1"/>
    <property type="molecule type" value="Genomic_DNA"/>
</dbReference>
<keyword evidence="4" id="KW-1185">Reference proteome</keyword>
<evidence type="ECO:0000256" key="1">
    <source>
        <dbReference type="SAM" id="MobiDB-lite"/>
    </source>
</evidence>
<organism evidence="3 4">
    <name type="scientific">Yanshouia hominis</name>
    <dbReference type="NCBI Taxonomy" id="2763673"/>
    <lineage>
        <taxon>Bacteria</taxon>
        <taxon>Bacillati</taxon>
        <taxon>Bacillota</taxon>
        <taxon>Clostridia</taxon>
        <taxon>Eubacteriales</taxon>
        <taxon>Oscillospiraceae</taxon>
        <taxon>Yanshouia</taxon>
    </lineage>
</organism>
<feature type="region of interest" description="Disordered" evidence="1">
    <location>
        <begin position="1"/>
        <end position="22"/>
    </location>
</feature>
<comment type="caution">
    <text evidence="3">The sequence shown here is derived from an EMBL/GenBank/DDBJ whole genome shotgun (WGS) entry which is preliminary data.</text>
</comment>
<feature type="domain" description="Cysteine-rich VLP" evidence="2">
    <location>
        <begin position="19"/>
        <end position="72"/>
    </location>
</feature>
<dbReference type="InterPro" id="IPR025973">
    <property type="entry name" value="Cys_rich_VLP_dom"/>
</dbReference>
<proteinExistence type="predicted"/>
<evidence type="ECO:0000259" key="2">
    <source>
        <dbReference type="Pfam" id="PF14194"/>
    </source>
</evidence>
<name>A0ABR7NGE7_9FIRM</name>